<keyword evidence="4" id="KW-0443">Lipid metabolism</keyword>
<dbReference type="PROSITE" id="PS50297">
    <property type="entry name" value="ANK_REP_REGION"/>
    <property type="match status" value="4"/>
</dbReference>
<dbReference type="EMBL" id="ADNJ02000003">
    <property type="protein sequence ID" value="EFZ00727.2"/>
    <property type="molecule type" value="Genomic_DNA"/>
</dbReference>
<dbReference type="PRINTS" id="PR01415">
    <property type="entry name" value="ANKYRIN"/>
</dbReference>
<feature type="region of interest" description="Disordered" evidence="8">
    <location>
        <begin position="1868"/>
        <end position="1903"/>
    </location>
</feature>
<comment type="caution">
    <text evidence="7">Lacks conserved residue(s) required for the propagation of feature annotation.</text>
</comment>
<dbReference type="HOGENOM" id="CLU_236667_0_0_1"/>
<keyword evidence="11" id="KW-1185">Reference proteome</keyword>
<feature type="compositionally biased region" description="Polar residues" evidence="8">
    <location>
        <begin position="1871"/>
        <end position="1882"/>
    </location>
</feature>
<dbReference type="InterPro" id="IPR016035">
    <property type="entry name" value="Acyl_Trfase/lysoPLipase"/>
</dbReference>
<dbReference type="InterPro" id="IPR002641">
    <property type="entry name" value="PNPLA_dom"/>
</dbReference>
<sequence length="1903" mass="211809">MSGQAPVLRFLSLDGGGAGILSSLLILERLMDNINNALNLREKIEPWQVFDLIGGSGVGGLLAIMLGRLRMSVQQCISGYSNLSQILSAAPKRGIFLNTWKVITRKEQKFKVVDIEKWLKNLSVQSLDLLLNDKQPGRVFTIVPASTVSQSFARSQKNNVLLRSYTSLDTEPLTSNIRVWEAARASIALPPLTFGDMKYKYPSSNNPVFTLFEEAWKLWPDRAVDAIIVSIGTGTAPPPSLDLGSRKPVRQLQTLAAASESISEEFRRTHIPMASSGRYFRFNADLPLDTVSLDDAPLLSHARSATAAYLEAGKTSVEFHRCCENISEPNLTRTAIAMKQGEKNTRLFQPPLHLFVGSLFERPYGAKPHTIIPPNSVPKWIFQSHEYLSWLSRQESLFWLYGPPGVGKTQFCLHISQNTELLCSPLKDSTENQLQHVMLCFFCSIFHSPEDGVRLIVAGLLYQLVLQYPDALEYLGTLTTRQLTTQNLLDMFQSAITNTLKANSIQGVTLVIDGVDESDPLITLPVLRYITSLGDKMRLSTSFLRFLLTSREGCFNQLFPSSEGQALDTFTLRFDRYHGEIDVAKFVYSELEKEEYEALDSAFKVDLKAHIVERSMGNFLFARFLLGQLKYKQRAQALEIVGRSPRNIMDTYESAVEKVDLQDVDHLANLLKWVVMARRPLSLPELSAATRTGNNRRDRADEDRIQRILQNCAALCFIRDGTVILSHATVIDYLLGHAREPFRIEPEHAELSIAERCLDCLTDEEWASDSSFLEDSGLGLIEFDFYPLLEYAFLFWPDHERSVQHLAPAKRKKSTFYNAYSLQRSSWYVFYDRNRVSRKVGKSHFPTASADSFTAMHMAAYLDLTGLAAELLETRKTAVVDSRDSRGRSPAAYAAYFGHVMTLRLLLEKVPLFDTLDNQGNSLLHFATLGGSAAAVDILLMAGVNVMARDGSGDTALHVAAREGRLEIAQLLVQFGADVDGTNKYHSTPLHEASRAGNLSIAHYLLNHGANIMIADNEGCSALHEAAANGHKELVVLLLENRTDASIRDTVGQTALVAATAAGHADVVEALIRRTTKAEGQSWPGQEDMGIANDPCGHISDFLKVFEGHKADDCVIEIETQWEVLQFMDEEMPEGQDLSRLLTLSGTSSQAVAKQAGEYIMLTWPVTGPRTLHVLNSALFLSRTCQESPSRLAWSGAFLIDVTIYPRNMQDSSSEKAVVKASRTKTQVMEIAQQVAWFSAAFRPPLENCLGYSILRMHTNGIENGVIYLSIKPQKLVDKEPSATADPIGKCWHPLFQNSVLAYGFPVPKRGNQKGLELSYHEMRSLSGAKGTSEFKSRTILLGPRFVIYPTKLGSDFIEWHLVPQEEKQSLAWLVQFHKIPKVELPWRLSSMKAFLGFCTNAVVLVGTAFISCDKIKNSGAREEGRTLRVKDEGIQASLSVSVGAGSLIPMPVTATAGISGGVQISKGLRQTQSQNSRGRDAKLNAAKTTVVLIYDTQRRVGWLVPELSAALWLAHSLIRNRLELGLQDPEDEQKIQEVLESMDANLDSDGHNATLAVLRQHKAVGLWVDDRDHTKRVSFLDVIEYILDCFRARREKLEDRCQQLLIFPKKNRLYGWEASEIAEEKATCYRKEQYINRKFRGPRPWQKLRQPLCELGANPEYLVLFSKELKDLVLPANGTTACRLWKQPPMNQNFLIASTQCIIGLAESKGCYNSGQKFMLTERMGWSGPSKQFYGCDKKGCNFVQKMVGNPKKFNNFDTLRSACMGALVFGDPSAFGKAKSCKTETVSWGPRLQAHVSPIPSHICPPLPAERPLNVQNWIQIVPPAGAFNPSSFQMIADASAEEIPTKVPNPDQSPCDMGKAPVEVLMQSFPSSPTSHSARLSNTLSTLSSNNSDQHRLSLP</sequence>
<comment type="caution">
    <text evidence="10">The sequence shown here is derived from an EMBL/GenBank/DDBJ whole genome shotgun (WGS) entry which is preliminary data.</text>
</comment>
<protein>
    <recommendedName>
        <fullName evidence="1">phospholipase A2</fullName>
        <ecNumber evidence="1">3.1.1.4</ecNumber>
    </recommendedName>
</protein>
<keyword evidence="3 6" id="KW-0040">ANK repeat</keyword>
<evidence type="ECO:0000256" key="4">
    <source>
        <dbReference type="ARBA" id="ARBA00023098"/>
    </source>
</evidence>
<evidence type="ECO:0000259" key="9">
    <source>
        <dbReference type="PROSITE" id="PS51635"/>
    </source>
</evidence>
<evidence type="ECO:0000256" key="5">
    <source>
        <dbReference type="ARBA" id="ARBA00023422"/>
    </source>
</evidence>
<dbReference type="Gene3D" id="3.40.50.300">
    <property type="entry name" value="P-loop containing nucleotide triphosphate hydrolases"/>
    <property type="match status" value="1"/>
</dbReference>
<evidence type="ECO:0000256" key="2">
    <source>
        <dbReference type="ARBA" id="ARBA00022737"/>
    </source>
</evidence>
<feature type="compositionally biased region" description="Low complexity" evidence="8">
    <location>
        <begin position="1883"/>
        <end position="1895"/>
    </location>
</feature>
<dbReference type="SUPFAM" id="SSF52540">
    <property type="entry name" value="P-loop containing nucleoside triphosphate hydrolases"/>
    <property type="match status" value="1"/>
</dbReference>
<dbReference type="SUPFAM" id="SSF48403">
    <property type="entry name" value="Ankyrin repeat"/>
    <property type="match status" value="1"/>
</dbReference>
<dbReference type="Gene3D" id="1.25.40.20">
    <property type="entry name" value="Ankyrin repeat-containing domain"/>
    <property type="match status" value="1"/>
</dbReference>
<dbReference type="PROSITE" id="PS50088">
    <property type="entry name" value="ANK_REPEAT"/>
    <property type="match status" value="4"/>
</dbReference>
<evidence type="ECO:0000313" key="10">
    <source>
        <dbReference type="EMBL" id="EFZ00727.2"/>
    </source>
</evidence>
<reference evidence="10 11" key="1">
    <citation type="journal article" date="2011" name="PLoS Genet.">
        <title>Genome sequencing and comparative transcriptomics of the model entomopathogenic fungi Metarhizium anisopliae and M. acridum.</title>
        <authorList>
            <person name="Gao Q."/>
            <person name="Jin K."/>
            <person name="Ying S.H."/>
            <person name="Zhang Y."/>
            <person name="Xiao G."/>
            <person name="Shang Y."/>
            <person name="Duan Z."/>
            <person name="Hu X."/>
            <person name="Xie X.Q."/>
            <person name="Zhou G."/>
            <person name="Peng G."/>
            <person name="Luo Z."/>
            <person name="Huang W."/>
            <person name="Wang B."/>
            <person name="Fang W."/>
            <person name="Wang S."/>
            <person name="Zhong Y."/>
            <person name="Ma L.J."/>
            <person name="St Leger R.J."/>
            <person name="Zhao G.P."/>
            <person name="Pei Y."/>
            <person name="Feng M.G."/>
            <person name="Xia Y."/>
            <person name="Wang C."/>
        </authorList>
    </citation>
    <scope>NUCLEOTIDE SEQUENCE [LARGE SCALE GENOMIC DNA]</scope>
    <source>
        <strain evidence="11">ARSEF 23 / ATCC MYA-3075</strain>
    </source>
</reference>
<feature type="repeat" description="ANK" evidence="6">
    <location>
        <begin position="985"/>
        <end position="1017"/>
    </location>
</feature>
<evidence type="ECO:0000313" key="11">
    <source>
        <dbReference type="Proteomes" id="UP000002498"/>
    </source>
</evidence>
<dbReference type="InterPro" id="IPR002110">
    <property type="entry name" value="Ankyrin_rpt"/>
</dbReference>
<dbReference type="SUPFAM" id="SSF52151">
    <property type="entry name" value="FabD/lysophospholipase-like"/>
    <property type="match status" value="1"/>
</dbReference>
<gene>
    <name evidence="10" type="ORF">MAA_03323</name>
</gene>
<dbReference type="GeneID" id="19257609"/>
<feature type="repeat" description="ANK" evidence="6">
    <location>
        <begin position="952"/>
        <end position="984"/>
    </location>
</feature>
<dbReference type="Proteomes" id="UP000002498">
    <property type="component" value="Unassembled WGS sequence"/>
</dbReference>
<dbReference type="Pfam" id="PF12796">
    <property type="entry name" value="Ank_2"/>
    <property type="match status" value="2"/>
</dbReference>
<dbReference type="InterPro" id="IPR036770">
    <property type="entry name" value="Ankyrin_rpt-contain_sf"/>
</dbReference>
<dbReference type="PANTHER" id="PTHR24198">
    <property type="entry name" value="ANKYRIN REPEAT AND PROTEIN KINASE DOMAIN-CONTAINING PROTEIN"/>
    <property type="match status" value="1"/>
</dbReference>
<dbReference type="PROSITE" id="PS51635">
    <property type="entry name" value="PNPLA"/>
    <property type="match status" value="1"/>
</dbReference>
<dbReference type="Gene3D" id="3.40.1090.10">
    <property type="entry name" value="Cytosolic phospholipase A2 catalytic domain"/>
    <property type="match status" value="1"/>
</dbReference>
<name>E9ETH4_METRA</name>
<evidence type="ECO:0000256" key="8">
    <source>
        <dbReference type="SAM" id="MobiDB-lite"/>
    </source>
</evidence>
<dbReference type="Pfam" id="PF01734">
    <property type="entry name" value="Patatin"/>
    <property type="match status" value="1"/>
</dbReference>
<feature type="domain" description="PNPLA" evidence="9">
    <location>
        <begin position="11"/>
        <end position="212"/>
    </location>
</feature>
<evidence type="ECO:0000256" key="6">
    <source>
        <dbReference type="PROSITE-ProRule" id="PRU00023"/>
    </source>
</evidence>
<organism evidence="10 11">
    <name type="scientific">Metarhizium robertsii (strain ARSEF 23 / ATCC MYA-3075)</name>
    <name type="common">Metarhizium anisopliae (strain ARSEF 23)</name>
    <dbReference type="NCBI Taxonomy" id="655844"/>
    <lineage>
        <taxon>Eukaryota</taxon>
        <taxon>Fungi</taxon>
        <taxon>Dikarya</taxon>
        <taxon>Ascomycota</taxon>
        <taxon>Pezizomycotina</taxon>
        <taxon>Sordariomycetes</taxon>
        <taxon>Hypocreomycetidae</taxon>
        <taxon>Hypocreales</taxon>
        <taxon>Clavicipitaceae</taxon>
        <taxon>Metarhizium</taxon>
    </lineage>
</organism>
<dbReference type="RefSeq" id="XP_007819512.2">
    <property type="nucleotide sequence ID" value="XM_007821321.2"/>
</dbReference>
<comment type="catalytic activity">
    <reaction evidence="5">
        <text>a 1,2-diacyl-sn-glycero-3-phosphocholine + H2O = a 1-acyl-sn-glycero-3-phosphocholine + a fatty acid + H(+)</text>
        <dbReference type="Rhea" id="RHEA:15801"/>
        <dbReference type="ChEBI" id="CHEBI:15377"/>
        <dbReference type="ChEBI" id="CHEBI:15378"/>
        <dbReference type="ChEBI" id="CHEBI:28868"/>
        <dbReference type="ChEBI" id="CHEBI:57643"/>
        <dbReference type="ChEBI" id="CHEBI:58168"/>
        <dbReference type="EC" id="3.1.1.4"/>
    </reaction>
    <physiologicalReaction direction="left-to-right" evidence="5">
        <dbReference type="Rhea" id="RHEA:15802"/>
    </physiologicalReaction>
</comment>
<dbReference type="OrthoDB" id="1577640at2759"/>
<dbReference type="SMART" id="SM00248">
    <property type="entry name" value="ANK"/>
    <property type="match status" value="7"/>
</dbReference>
<evidence type="ECO:0000256" key="3">
    <source>
        <dbReference type="ARBA" id="ARBA00023043"/>
    </source>
</evidence>
<evidence type="ECO:0000256" key="1">
    <source>
        <dbReference type="ARBA" id="ARBA00013278"/>
    </source>
</evidence>
<dbReference type="Pfam" id="PF24883">
    <property type="entry name" value="NPHP3_N"/>
    <property type="match status" value="1"/>
</dbReference>
<dbReference type="GO" id="GO:0046486">
    <property type="term" value="P:glycerolipid metabolic process"/>
    <property type="evidence" value="ECO:0007669"/>
    <property type="project" value="UniProtKB-ARBA"/>
</dbReference>
<dbReference type="InterPro" id="IPR056884">
    <property type="entry name" value="NPHP3-like_N"/>
</dbReference>
<feature type="repeat" description="ANK" evidence="6">
    <location>
        <begin position="1018"/>
        <end position="1050"/>
    </location>
</feature>
<proteinExistence type="predicted"/>
<dbReference type="EC" id="3.1.1.4" evidence="1"/>
<evidence type="ECO:0000256" key="7">
    <source>
        <dbReference type="PROSITE-ProRule" id="PRU01161"/>
    </source>
</evidence>
<dbReference type="PANTHER" id="PTHR24198:SF165">
    <property type="entry name" value="ANKYRIN REPEAT-CONTAINING PROTEIN-RELATED"/>
    <property type="match status" value="1"/>
</dbReference>
<keyword evidence="2" id="KW-0677">Repeat</keyword>
<reference evidence="10 11" key="2">
    <citation type="journal article" date="2014" name="Proc. Natl. Acad. Sci. U.S.A.">
        <title>Trajectory and genomic determinants of fungal-pathogen speciation and host adaptation.</title>
        <authorList>
            <person name="Hu X."/>
            <person name="Xiao G."/>
            <person name="Zheng P."/>
            <person name="Shang Y."/>
            <person name="Su Y."/>
            <person name="Zhang X."/>
            <person name="Liu X."/>
            <person name="Zhan S."/>
            <person name="St Leger R.J."/>
            <person name="Wang C."/>
        </authorList>
    </citation>
    <scope>GENOME REANNOTATION</scope>
    <source>
        <strain evidence="11">ARSEF 23 / ATCC MYA-3075</strain>
    </source>
</reference>
<feature type="repeat" description="ANK" evidence="6">
    <location>
        <begin position="919"/>
        <end position="951"/>
    </location>
</feature>
<dbReference type="KEGG" id="maj:MAA_03323"/>
<dbReference type="GO" id="GO:0004623">
    <property type="term" value="F:phospholipase A2 activity"/>
    <property type="evidence" value="ECO:0007669"/>
    <property type="project" value="UniProtKB-EC"/>
</dbReference>
<accession>E9ETH4</accession>
<dbReference type="InterPro" id="IPR027417">
    <property type="entry name" value="P-loop_NTPase"/>
</dbReference>